<feature type="compositionally biased region" description="Low complexity" evidence="1">
    <location>
        <begin position="8"/>
        <end position="25"/>
    </location>
</feature>
<keyword evidence="3" id="KW-1185">Reference proteome</keyword>
<dbReference type="Proteomes" id="UP001151529">
    <property type="component" value="Unassembled WGS sequence"/>
</dbReference>
<dbReference type="AlphaFoldDB" id="A0A9Q0NI28"/>
<dbReference type="OrthoDB" id="10425604at2759"/>
<reference evidence="2 3" key="1">
    <citation type="journal article" date="2023" name="Int. J. Mol. Sci.">
        <title>De Novo Assembly and Annotation of 11 Diverse Shrub Willow (Salix) Genomes Reveals Novel Gene Organization in Sex-Linked Regions.</title>
        <authorList>
            <person name="Hyden B."/>
            <person name="Feng K."/>
            <person name="Yates T.B."/>
            <person name="Jawdy S."/>
            <person name="Cereghino C."/>
            <person name="Smart L.B."/>
            <person name="Muchero W."/>
        </authorList>
    </citation>
    <scope>NUCLEOTIDE SEQUENCE [LARGE SCALE GENOMIC DNA]</scope>
    <source>
        <tissue evidence="2">Shoot tip</tissue>
    </source>
</reference>
<sequence length="248" mass="24880">MLRPPGLDYDGSSSSNSDSSSHYGSPVLATSELKARLTSPVSSSPAVAVGPSEIPAASLLAAMDSGPVMQVAGNNVLVSEEAASLENSFGLAASLDVVWPKDPMAFEASTFAHARQPMPNSRIRQPDPMVETASADGWQPVPRKHTSNRQSKSGSGNPQNLALGTASVASKGKMVEAVGNESVDNGLLASGNMAAGSSLVEAVDNASVGTGLKDLSMGCAGLDGKPIGVAPQASAAAVLGPGLRAASK</sequence>
<proteinExistence type="predicted"/>
<feature type="compositionally biased region" description="Polar residues" evidence="1">
    <location>
        <begin position="148"/>
        <end position="162"/>
    </location>
</feature>
<name>A0A9Q0NI28_SALVM</name>
<evidence type="ECO:0000313" key="2">
    <source>
        <dbReference type="EMBL" id="KAJ6670163.1"/>
    </source>
</evidence>
<evidence type="ECO:0000256" key="1">
    <source>
        <dbReference type="SAM" id="MobiDB-lite"/>
    </source>
</evidence>
<feature type="non-terminal residue" evidence="2">
    <location>
        <position position="1"/>
    </location>
</feature>
<evidence type="ECO:0000313" key="3">
    <source>
        <dbReference type="Proteomes" id="UP001151529"/>
    </source>
</evidence>
<feature type="region of interest" description="Disordered" evidence="1">
    <location>
        <begin position="1"/>
        <end position="27"/>
    </location>
</feature>
<protein>
    <submittedName>
        <fullName evidence="2">Uncharacterized protein</fullName>
    </submittedName>
</protein>
<gene>
    <name evidence="2" type="ORF">OIU85_010623</name>
</gene>
<organism evidence="2 3">
    <name type="scientific">Salix viminalis</name>
    <name type="common">Common osier</name>
    <name type="synonym">Basket willow</name>
    <dbReference type="NCBI Taxonomy" id="40686"/>
    <lineage>
        <taxon>Eukaryota</taxon>
        <taxon>Viridiplantae</taxon>
        <taxon>Streptophyta</taxon>
        <taxon>Embryophyta</taxon>
        <taxon>Tracheophyta</taxon>
        <taxon>Spermatophyta</taxon>
        <taxon>Magnoliopsida</taxon>
        <taxon>eudicotyledons</taxon>
        <taxon>Gunneridae</taxon>
        <taxon>Pentapetalae</taxon>
        <taxon>rosids</taxon>
        <taxon>fabids</taxon>
        <taxon>Malpighiales</taxon>
        <taxon>Salicaceae</taxon>
        <taxon>Saliceae</taxon>
        <taxon>Salix</taxon>
    </lineage>
</organism>
<feature type="region of interest" description="Disordered" evidence="1">
    <location>
        <begin position="116"/>
        <end position="163"/>
    </location>
</feature>
<comment type="caution">
    <text evidence="2">The sequence shown here is derived from an EMBL/GenBank/DDBJ whole genome shotgun (WGS) entry which is preliminary data.</text>
</comment>
<accession>A0A9Q0NI28</accession>
<dbReference type="EMBL" id="JAPFFL010000159">
    <property type="protein sequence ID" value="KAJ6670163.1"/>
    <property type="molecule type" value="Genomic_DNA"/>
</dbReference>